<dbReference type="GO" id="GO:0003677">
    <property type="term" value="F:DNA binding"/>
    <property type="evidence" value="ECO:0007669"/>
    <property type="project" value="InterPro"/>
</dbReference>
<dbReference type="InterPro" id="IPR007492">
    <property type="entry name" value="LytTR_DNA-bd_dom"/>
</dbReference>
<proteinExistence type="predicted"/>
<dbReference type="PROSITE" id="PS50930">
    <property type="entry name" value="HTH_LYTTR"/>
    <property type="match status" value="1"/>
</dbReference>
<dbReference type="PANTHER" id="PTHR37299:SF1">
    <property type="entry name" value="STAGE 0 SPORULATION PROTEIN A HOMOLOG"/>
    <property type="match status" value="1"/>
</dbReference>
<evidence type="ECO:0000313" key="5">
    <source>
        <dbReference type="Proteomes" id="UP000552615"/>
    </source>
</evidence>
<feature type="domain" description="HTH LytTR-type" evidence="3">
    <location>
        <begin position="151"/>
        <end position="233"/>
    </location>
</feature>
<dbReference type="PROSITE" id="PS50110">
    <property type="entry name" value="RESPONSE_REGULATORY"/>
    <property type="match status" value="1"/>
</dbReference>
<dbReference type="EMBL" id="JABBGF010000001">
    <property type="protein sequence ID" value="NML57491.1"/>
    <property type="molecule type" value="Genomic_DNA"/>
</dbReference>
<dbReference type="Proteomes" id="UP000552615">
    <property type="component" value="Unassembled WGS sequence"/>
</dbReference>
<dbReference type="InterPro" id="IPR011006">
    <property type="entry name" value="CheY-like_superfamily"/>
</dbReference>
<dbReference type="InterPro" id="IPR046947">
    <property type="entry name" value="LytR-like"/>
</dbReference>
<evidence type="ECO:0000313" key="4">
    <source>
        <dbReference type="EMBL" id="NML57491.1"/>
    </source>
</evidence>
<reference evidence="4 5" key="1">
    <citation type="submission" date="2020-04" db="EMBL/GenBank/DDBJ databases">
        <title>Chryseobacterium sp. RJ-7-14 sp. nov., isolated from Jeju soil.</title>
        <authorList>
            <person name="Dahal R.H."/>
            <person name="Chaudhary D.K."/>
        </authorList>
    </citation>
    <scope>NUCLEOTIDE SEQUENCE [LARGE SCALE GENOMIC DNA]</scope>
    <source>
        <strain evidence="4 5">RJ-7-14</strain>
    </source>
</reference>
<keyword evidence="1" id="KW-0597">Phosphoprotein</keyword>
<dbReference type="AlphaFoldDB" id="A0A7Y0FIL3"/>
<organism evidence="4 5">
    <name type="scientific">Chryseobacterium cheonjiense</name>
    <dbReference type="NCBI Taxonomy" id="2728845"/>
    <lineage>
        <taxon>Bacteria</taxon>
        <taxon>Pseudomonadati</taxon>
        <taxon>Bacteroidota</taxon>
        <taxon>Flavobacteriia</taxon>
        <taxon>Flavobacteriales</taxon>
        <taxon>Weeksellaceae</taxon>
        <taxon>Chryseobacterium group</taxon>
        <taxon>Chryseobacterium</taxon>
    </lineage>
</organism>
<evidence type="ECO:0000259" key="2">
    <source>
        <dbReference type="PROSITE" id="PS50110"/>
    </source>
</evidence>
<feature type="modified residue" description="4-aspartylphosphate" evidence="1">
    <location>
        <position position="58"/>
    </location>
</feature>
<dbReference type="InterPro" id="IPR001789">
    <property type="entry name" value="Sig_transdc_resp-reg_receiver"/>
</dbReference>
<evidence type="ECO:0000256" key="1">
    <source>
        <dbReference type="PROSITE-ProRule" id="PRU00169"/>
    </source>
</evidence>
<dbReference type="Pfam" id="PF00072">
    <property type="entry name" value="Response_reg"/>
    <property type="match status" value="1"/>
</dbReference>
<dbReference type="RefSeq" id="WP_169230808.1">
    <property type="nucleotide sequence ID" value="NZ_JABBGF010000001.1"/>
</dbReference>
<evidence type="ECO:0000259" key="3">
    <source>
        <dbReference type="PROSITE" id="PS50930"/>
    </source>
</evidence>
<feature type="domain" description="Response regulatory" evidence="2">
    <location>
        <begin position="6"/>
        <end position="119"/>
    </location>
</feature>
<sequence>MKTRLQVNIIDDEPDGRDYIALLLKNEFPELTVTFQTGNIDDAYIHLTRNTPDILFLDIQLTDGTAFELLSKFQNISSQIIFITAYENFAIQAIKNSATDYLLKPIKKMDFVISVNKALENIRKNKKPYSGSGDTDMSKVNLPTLQGFKRINISDIIRCEADSNYTVFYLCDKTKIVVSKTLQDFEDQFFNHGFFRVHHKHLINLKHMKEYIKGKGGQVIMTDNSVLDVSVRKKTYFLQRIQYIE</sequence>
<protein>
    <submittedName>
        <fullName evidence="4">Response regulator transcription factor</fullName>
    </submittedName>
</protein>
<accession>A0A7Y0FIL3</accession>
<gene>
    <name evidence="4" type="ORF">HHL20_09055</name>
</gene>
<dbReference type="SMART" id="SM00448">
    <property type="entry name" value="REC"/>
    <property type="match status" value="1"/>
</dbReference>
<dbReference type="GO" id="GO:0000156">
    <property type="term" value="F:phosphorelay response regulator activity"/>
    <property type="evidence" value="ECO:0007669"/>
    <property type="project" value="InterPro"/>
</dbReference>
<name>A0A7Y0FIL3_9FLAO</name>
<keyword evidence="5" id="KW-1185">Reference proteome</keyword>
<dbReference type="Gene3D" id="2.40.50.1020">
    <property type="entry name" value="LytTr DNA-binding domain"/>
    <property type="match status" value="1"/>
</dbReference>
<comment type="caution">
    <text evidence="4">The sequence shown here is derived from an EMBL/GenBank/DDBJ whole genome shotgun (WGS) entry which is preliminary data.</text>
</comment>
<dbReference type="PANTHER" id="PTHR37299">
    <property type="entry name" value="TRANSCRIPTIONAL REGULATOR-RELATED"/>
    <property type="match status" value="1"/>
</dbReference>
<dbReference type="Pfam" id="PF04397">
    <property type="entry name" value="LytTR"/>
    <property type="match status" value="1"/>
</dbReference>
<dbReference type="Gene3D" id="3.40.50.2300">
    <property type="match status" value="1"/>
</dbReference>
<dbReference type="SMART" id="SM00850">
    <property type="entry name" value="LytTR"/>
    <property type="match status" value="1"/>
</dbReference>
<dbReference type="SUPFAM" id="SSF52172">
    <property type="entry name" value="CheY-like"/>
    <property type="match status" value="1"/>
</dbReference>